<dbReference type="PANTHER" id="PTHR12270:SF25">
    <property type="entry name" value="GLYCOSYLTRANSFERASE-LIKE PROTEIN LARGE"/>
    <property type="match status" value="1"/>
</dbReference>
<evidence type="ECO:0000256" key="3">
    <source>
        <dbReference type="ARBA" id="ARBA00022968"/>
    </source>
</evidence>
<dbReference type="GO" id="GO:0042285">
    <property type="term" value="F:xylosyltransferase activity"/>
    <property type="evidence" value="ECO:0007669"/>
    <property type="project" value="TreeGrafter"/>
</dbReference>
<dbReference type="InterPro" id="IPR051292">
    <property type="entry name" value="Xyl/GlcA_transferase"/>
</dbReference>
<accession>A0AAV2T5P9</accession>
<keyword evidence="7" id="KW-0325">Glycoprotein</keyword>
<evidence type="ECO:0000256" key="6">
    <source>
        <dbReference type="ARBA" id="ARBA00023136"/>
    </source>
</evidence>
<dbReference type="PANTHER" id="PTHR12270">
    <property type="entry name" value="GLYCOSYLTRANSFERASE-RELATED"/>
    <property type="match status" value="1"/>
</dbReference>
<proteinExistence type="predicted"/>
<keyword evidence="4" id="KW-1133">Transmembrane helix</keyword>
<dbReference type="Proteomes" id="UP001497525">
    <property type="component" value="Unassembled WGS sequence"/>
</dbReference>
<protein>
    <submittedName>
        <fullName evidence="8">Uncharacterized protein</fullName>
    </submittedName>
</protein>
<dbReference type="GO" id="GO:0000139">
    <property type="term" value="C:Golgi membrane"/>
    <property type="evidence" value="ECO:0007669"/>
    <property type="project" value="UniProtKB-SubCell"/>
</dbReference>
<evidence type="ECO:0000256" key="2">
    <source>
        <dbReference type="ARBA" id="ARBA00022692"/>
    </source>
</evidence>
<evidence type="ECO:0000256" key="7">
    <source>
        <dbReference type="ARBA" id="ARBA00023180"/>
    </source>
</evidence>
<keyword evidence="3" id="KW-0735">Signal-anchor</keyword>
<dbReference type="GO" id="GO:0015020">
    <property type="term" value="F:glucuronosyltransferase activity"/>
    <property type="evidence" value="ECO:0007669"/>
    <property type="project" value="TreeGrafter"/>
</dbReference>
<reference evidence="8" key="1">
    <citation type="submission" date="2024-06" db="EMBL/GenBank/DDBJ databases">
        <authorList>
            <person name="Liu X."/>
            <person name="Lenzi L."/>
            <person name="Haldenby T S."/>
            <person name="Uol C."/>
        </authorList>
    </citation>
    <scope>NUCLEOTIDE SEQUENCE</scope>
</reference>
<keyword evidence="6" id="KW-0472">Membrane</keyword>
<evidence type="ECO:0000313" key="8">
    <source>
        <dbReference type="EMBL" id="CAL5131730.1"/>
    </source>
</evidence>
<dbReference type="GO" id="GO:0035269">
    <property type="term" value="P:protein O-linked glycosylation via mannose"/>
    <property type="evidence" value="ECO:0007669"/>
    <property type="project" value="TreeGrafter"/>
</dbReference>
<evidence type="ECO:0000256" key="1">
    <source>
        <dbReference type="ARBA" id="ARBA00004323"/>
    </source>
</evidence>
<dbReference type="SUPFAM" id="SSF53448">
    <property type="entry name" value="Nucleotide-diphospho-sugar transferases"/>
    <property type="match status" value="1"/>
</dbReference>
<evidence type="ECO:0000256" key="4">
    <source>
        <dbReference type="ARBA" id="ARBA00022989"/>
    </source>
</evidence>
<comment type="subcellular location">
    <subcellularLocation>
        <location evidence="1">Golgi apparatus membrane</location>
        <topology evidence="1">Single-pass type II membrane protein</topology>
    </subcellularLocation>
</comment>
<keyword evidence="2" id="KW-0812">Transmembrane</keyword>
<gene>
    <name evidence="8" type="ORF">CDAUBV1_LOCUS4233</name>
</gene>
<organism evidence="8 9">
    <name type="scientific">Calicophoron daubneyi</name>
    <name type="common">Rumen fluke</name>
    <name type="synonym">Paramphistomum daubneyi</name>
    <dbReference type="NCBI Taxonomy" id="300641"/>
    <lineage>
        <taxon>Eukaryota</taxon>
        <taxon>Metazoa</taxon>
        <taxon>Spiralia</taxon>
        <taxon>Lophotrochozoa</taxon>
        <taxon>Platyhelminthes</taxon>
        <taxon>Trematoda</taxon>
        <taxon>Digenea</taxon>
        <taxon>Plagiorchiida</taxon>
        <taxon>Pronocephalata</taxon>
        <taxon>Paramphistomoidea</taxon>
        <taxon>Paramphistomidae</taxon>
        <taxon>Calicophoron</taxon>
    </lineage>
</organism>
<comment type="caution">
    <text evidence="8">The sequence shown here is derived from an EMBL/GenBank/DDBJ whole genome shotgun (WGS) entry which is preliminary data.</text>
</comment>
<evidence type="ECO:0000256" key="5">
    <source>
        <dbReference type="ARBA" id="ARBA00023034"/>
    </source>
</evidence>
<dbReference type="AlphaFoldDB" id="A0AAV2T5P9"/>
<dbReference type="InterPro" id="IPR029044">
    <property type="entry name" value="Nucleotide-diphossugar_trans"/>
</dbReference>
<name>A0AAV2T5P9_CALDB</name>
<dbReference type="InterPro" id="IPR002495">
    <property type="entry name" value="Glyco_trans_8"/>
</dbReference>
<dbReference type="Pfam" id="PF01501">
    <property type="entry name" value="Glyco_transf_8"/>
    <property type="match status" value="1"/>
</dbReference>
<evidence type="ECO:0000313" key="9">
    <source>
        <dbReference type="Proteomes" id="UP001497525"/>
    </source>
</evidence>
<dbReference type="Gene3D" id="3.90.550.10">
    <property type="entry name" value="Spore Coat Polysaccharide Biosynthesis Protein SpsA, Chain A"/>
    <property type="match status" value="1"/>
</dbReference>
<sequence>MISSFWNLRVFLQPSLVMKLIYLLLFCVALYEIFLIHATQPDVHIHYYYDPKLHRDSSIDLTMVLKGVKVARRVTVLVKNILYFQGRLDNGSENCHLQIISKRLCVDGGNRRDQAPLRLHLIADLDARNEIGAIFKDWHPSGISWYMYEMEKNWPKISLVPYDHPSGKSALIKLAIPRILPVNVFRTIVLDTDVLLNANVAELWDYFKLFNDDQAIGCVWEQKYPVSSCELMRGSRIPTEGLNSGVLLMDLFKLRKMDWEIMRGSAARQYLLRHLYIRLGDQGILNLLNSSLFYSLPCEWNVQLCYPPEPLCCPVIWPVGRPNESECLSITTTSHKSGSRGKSNLVKLVHLNTRPKPEDVPRAELQGNMKIDVGKSETTDQLVRTFHAVYRTFEDVPLKCFK</sequence>
<keyword evidence="5" id="KW-0333">Golgi apparatus</keyword>
<dbReference type="EMBL" id="CAXLJL010000101">
    <property type="protein sequence ID" value="CAL5131730.1"/>
    <property type="molecule type" value="Genomic_DNA"/>
</dbReference>